<organism evidence="2 3">
    <name type="scientific">Cladophialophora immunda</name>
    <dbReference type="NCBI Taxonomy" id="569365"/>
    <lineage>
        <taxon>Eukaryota</taxon>
        <taxon>Fungi</taxon>
        <taxon>Dikarya</taxon>
        <taxon>Ascomycota</taxon>
        <taxon>Pezizomycotina</taxon>
        <taxon>Eurotiomycetes</taxon>
        <taxon>Chaetothyriomycetidae</taxon>
        <taxon>Chaetothyriales</taxon>
        <taxon>Herpotrichiellaceae</taxon>
        <taxon>Cladophialophora</taxon>
    </lineage>
</organism>
<feature type="compositionally biased region" description="Basic and acidic residues" evidence="1">
    <location>
        <begin position="171"/>
        <end position="185"/>
    </location>
</feature>
<dbReference type="VEuPathDB" id="FungiDB:PV07_04737"/>
<dbReference type="AlphaFoldDB" id="A0A0D2AUH0"/>
<gene>
    <name evidence="2" type="ORF">PV07_04737</name>
</gene>
<protein>
    <submittedName>
        <fullName evidence="2">Uncharacterized protein</fullName>
    </submittedName>
</protein>
<dbReference type="Proteomes" id="UP000054466">
    <property type="component" value="Unassembled WGS sequence"/>
</dbReference>
<evidence type="ECO:0000256" key="1">
    <source>
        <dbReference type="SAM" id="MobiDB-lite"/>
    </source>
</evidence>
<accession>A0A0D2AUH0</accession>
<feature type="region of interest" description="Disordered" evidence="1">
    <location>
        <begin position="1"/>
        <end position="32"/>
    </location>
</feature>
<evidence type="ECO:0000313" key="2">
    <source>
        <dbReference type="EMBL" id="KIW28882.1"/>
    </source>
</evidence>
<keyword evidence="3" id="KW-1185">Reference proteome</keyword>
<dbReference type="EMBL" id="KN847042">
    <property type="protein sequence ID" value="KIW28882.1"/>
    <property type="molecule type" value="Genomic_DNA"/>
</dbReference>
<sequence>MSRSPAKRSVTVISDDDDDAPIPSVETANQVAQPSRIPDIGYPNPRIFQPGEENEAYLTLSIEYVVKDHKKERSMTMEAGRDKPILHVLNGWADAVNMKYPTVNLRDYQYSIFPHDRRSGGRIVLPNQIFLGLRTLRDLHVHNNNILQILPDSTTENENEYIPQNDPLAQEEAKGVKRSDSEITRRQTRSMGPAY</sequence>
<dbReference type="HOGENOM" id="CLU_1396158_0_0_1"/>
<reference evidence="2 3" key="1">
    <citation type="submission" date="2015-01" db="EMBL/GenBank/DDBJ databases">
        <title>The Genome Sequence of Cladophialophora immunda CBS83496.</title>
        <authorList>
            <consortium name="The Broad Institute Genomics Platform"/>
            <person name="Cuomo C."/>
            <person name="de Hoog S."/>
            <person name="Gorbushina A."/>
            <person name="Stielow B."/>
            <person name="Teixiera M."/>
            <person name="Abouelleil A."/>
            <person name="Chapman S.B."/>
            <person name="Priest M."/>
            <person name="Young S.K."/>
            <person name="Wortman J."/>
            <person name="Nusbaum C."/>
            <person name="Birren B."/>
        </authorList>
    </citation>
    <scope>NUCLEOTIDE SEQUENCE [LARGE SCALE GENOMIC DNA]</scope>
    <source>
        <strain evidence="2 3">CBS 83496</strain>
    </source>
</reference>
<evidence type="ECO:0000313" key="3">
    <source>
        <dbReference type="Proteomes" id="UP000054466"/>
    </source>
</evidence>
<name>A0A0D2AUH0_9EURO</name>
<dbReference type="RefSeq" id="XP_016249098.1">
    <property type="nucleotide sequence ID" value="XM_016391579.1"/>
</dbReference>
<proteinExistence type="predicted"/>
<feature type="region of interest" description="Disordered" evidence="1">
    <location>
        <begin position="157"/>
        <end position="195"/>
    </location>
</feature>
<dbReference type="OrthoDB" id="10457782at2759"/>
<dbReference type="GeneID" id="27343931"/>